<organism evidence="4 5">
    <name type="scientific">Paramagnetospirillum magnetotacticum MS-1</name>
    <dbReference type="NCBI Taxonomy" id="272627"/>
    <lineage>
        <taxon>Bacteria</taxon>
        <taxon>Pseudomonadati</taxon>
        <taxon>Pseudomonadota</taxon>
        <taxon>Alphaproteobacteria</taxon>
        <taxon>Rhodospirillales</taxon>
        <taxon>Magnetospirillaceae</taxon>
        <taxon>Paramagnetospirillum</taxon>
    </lineage>
</organism>
<evidence type="ECO:0000313" key="4">
    <source>
        <dbReference type="EMBL" id="KIL99290.1"/>
    </source>
</evidence>
<dbReference type="Pfam" id="PF04773">
    <property type="entry name" value="FecR"/>
    <property type="match status" value="1"/>
</dbReference>
<evidence type="ECO:0000256" key="2">
    <source>
        <dbReference type="SAM" id="SignalP"/>
    </source>
</evidence>
<proteinExistence type="predicted"/>
<dbReference type="AlphaFoldDB" id="A0A0C2YX74"/>
<sequence length="208" mass="21503">MPVRHVLIAALLSLAILVPQVRAEDAGKVVRLQGRAEASDGRASRSLAVGDPVRVAESLRTGPGSRLLVHFDDGMELTLSDGAEIVVAAFQWDRAKETGKAELALAQGAFLLRSGAVGKLADHPLTVKTPLASVGVRGTQFWGGPLDAPLSVLLIEGAIVVSSPSGSVELGTPGEGTSVSDAGSAPMPPSYWGAERIGRAFSTVSFKE</sequence>
<keyword evidence="5" id="KW-1185">Reference proteome</keyword>
<comment type="caution">
    <text evidence="4">The sequence shown here is derived from an EMBL/GenBank/DDBJ whole genome shotgun (WGS) entry which is preliminary data.</text>
</comment>
<feature type="chain" id="PRO_5002159886" description="FecR protein domain-containing protein" evidence="2">
    <location>
        <begin position="24"/>
        <end position="208"/>
    </location>
</feature>
<gene>
    <name evidence="4" type="ORF">CCC_03508</name>
</gene>
<feature type="signal peptide" evidence="2">
    <location>
        <begin position="1"/>
        <end position="23"/>
    </location>
</feature>
<dbReference type="EMBL" id="JXSL01000025">
    <property type="protein sequence ID" value="KIL99290.1"/>
    <property type="molecule type" value="Genomic_DNA"/>
</dbReference>
<feature type="domain" description="FecR protein" evidence="3">
    <location>
        <begin position="59"/>
        <end position="159"/>
    </location>
</feature>
<dbReference type="PANTHER" id="PTHR38731">
    <property type="entry name" value="LIPL45-RELATED LIPOPROTEIN-RELATED"/>
    <property type="match status" value="1"/>
</dbReference>
<evidence type="ECO:0000313" key="5">
    <source>
        <dbReference type="Proteomes" id="UP000031971"/>
    </source>
</evidence>
<dbReference type="RefSeq" id="WP_009870669.1">
    <property type="nucleotide sequence ID" value="NZ_JXSL01000025.1"/>
</dbReference>
<reference evidence="4 5" key="1">
    <citation type="submission" date="2015-01" db="EMBL/GenBank/DDBJ databases">
        <title>Genome Sequence of Magnetospirillum magnetotacticum Strain MS-1.</title>
        <authorList>
            <person name="Marinov G.K."/>
            <person name="Smalley M.D."/>
            <person name="DeSalvo G."/>
        </authorList>
    </citation>
    <scope>NUCLEOTIDE SEQUENCE [LARGE SCALE GENOMIC DNA]</scope>
    <source>
        <strain evidence="4 5">MS-1</strain>
    </source>
</reference>
<dbReference type="Proteomes" id="UP000031971">
    <property type="component" value="Unassembled WGS sequence"/>
</dbReference>
<keyword evidence="2" id="KW-0732">Signal</keyword>
<evidence type="ECO:0000256" key="1">
    <source>
        <dbReference type="SAM" id="MobiDB-lite"/>
    </source>
</evidence>
<dbReference type="STRING" id="272627.CCC_03508"/>
<feature type="region of interest" description="Disordered" evidence="1">
    <location>
        <begin position="164"/>
        <end position="185"/>
    </location>
</feature>
<name>A0A0C2YX74_PARME</name>
<accession>A0A0C2YX74</accession>
<dbReference type="Gene3D" id="2.60.120.1440">
    <property type="match status" value="1"/>
</dbReference>
<protein>
    <recommendedName>
        <fullName evidence="3">FecR protein domain-containing protein</fullName>
    </recommendedName>
</protein>
<evidence type="ECO:0000259" key="3">
    <source>
        <dbReference type="Pfam" id="PF04773"/>
    </source>
</evidence>
<dbReference type="InterPro" id="IPR006860">
    <property type="entry name" value="FecR"/>
</dbReference>